<dbReference type="PANTHER" id="PTHR43464">
    <property type="entry name" value="METHYLTRANSFERASE"/>
    <property type="match status" value="1"/>
</dbReference>
<dbReference type="Gene3D" id="3.40.50.150">
    <property type="entry name" value="Vaccinia Virus protein VP39"/>
    <property type="match status" value="1"/>
</dbReference>
<proteinExistence type="predicted"/>
<evidence type="ECO:0000259" key="5">
    <source>
        <dbReference type="Pfam" id="PF08241"/>
    </source>
</evidence>
<dbReference type="GO" id="GO:0032259">
    <property type="term" value="P:methylation"/>
    <property type="evidence" value="ECO:0007669"/>
    <property type="project" value="UniProtKB-KW"/>
</dbReference>
<evidence type="ECO:0000256" key="3">
    <source>
        <dbReference type="ARBA" id="ARBA00022691"/>
    </source>
</evidence>
<evidence type="ECO:0000256" key="1">
    <source>
        <dbReference type="ARBA" id="ARBA00022603"/>
    </source>
</evidence>
<dbReference type="GO" id="GO:0008168">
    <property type="term" value="F:methyltransferase activity"/>
    <property type="evidence" value="ECO:0007669"/>
    <property type="project" value="UniProtKB-KW"/>
</dbReference>
<dbReference type="Pfam" id="PF08241">
    <property type="entry name" value="Methyltransf_11"/>
    <property type="match status" value="1"/>
</dbReference>
<dbReference type="Proteomes" id="UP001501303">
    <property type="component" value="Unassembled WGS sequence"/>
</dbReference>
<dbReference type="PANTHER" id="PTHR43464:SF19">
    <property type="entry name" value="UBIQUINONE BIOSYNTHESIS O-METHYLTRANSFERASE, MITOCHONDRIAL"/>
    <property type="match status" value="1"/>
</dbReference>
<protein>
    <submittedName>
        <fullName evidence="6">Methyltransferase domain-containing protein</fullName>
    </submittedName>
</protein>
<keyword evidence="7" id="KW-1185">Reference proteome</keyword>
<organism evidence="6 7">
    <name type="scientific">Streptomyces sodiiphilus</name>
    <dbReference type="NCBI Taxonomy" id="226217"/>
    <lineage>
        <taxon>Bacteria</taxon>
        <taxon>Bacillati</taxon>
        <taxon>Actinomycetota</taxon>
        <taxon>Actinomycetes</taxon>
        <taxon>Kitasatosporales</taxon>
        <taxon>Streptomycetaceae</taxon>
        <taxon>Streptomyces</taxon>
    </lineage>
</organism>
<dbReference type="InterPro" id="IPR029063">
    <property type="entry name" value="SAM-dependent_MTases_sf"/>
</dbReference>
<reference evidence="6 7" key="1">
    <citation type="journal article" date="2019" name="Int. J. Syst. Evol. Microbiol.">
        <title>The Global Catalogue of Microorganisms (GCM) 10K type strain sequencing project: providing services to taxonomists for standard genome sequencing and annotation.</title>
        <authorList>
            <consortium name="The Broad Institute Genomics Platform"/>
            <consortium name="The Broad Institute Genome Sequencing Center for Infectious Disease"/>
            <person name="Wu L."/>
            <person name="Ma J."/>
        </authorList>
    </citation>
    <scope>NUCLEOTIDE SEQUENCE [LARGE SCALE GENOMIC DNA]</scope>
    <source>
        <strain evidence="6 7">JCM 13581</strain>
    </source>
</reference>
<evidence type="ECO:0000313" key="7">
    <source>
        <dbReference type="Proteomes" id="UP001501303"/>
    </source>
</evidence>
<comment type="caution">
    <text evidence="6">The sequence shown here is derived from an EMBL/GenBank/DDBJ whole genome shotgun (WGS) entry which is preliminary data.</text>
</comment>
<keyword evidence="1 6" id="KW-0489">Methyltransferase</keyword>
<feature type="compositionally biased region" description="Polar residues" evidence="4">
    <location>
        <begin position="1"/>
        <end position="14"/>
    </location>
</feature>
<evidence type="ECO:0000256" key="2">
    <source>
        <dbReference type="ARBA" id="ARBA00022679"/>
    </source>
</evidence>
<dbReference type="SUPFAM" id="SSF53335">
    <property type="entry name" value="S-adenosyl-L-methionine-dependent methyltransferases"/>
    <property type="match status" value="1"/>
</dbReference>
<accession>A0ABN2PF09</accession>
<name>A0ABN2PF09_9ACTN</name>
<feature type="region of interest" description="Disordered" evidence="4">
    <location>
        <begin position="1"/>
        <end position="21"/>
    </location>
</feature>
<keyword evidence="3" id="KW-0949">S-adenosyl-L-methionine</keyword>
<evidence type="ECO:0000313" key="6">
    <source>
        <dbReference type="EMBL" id="GAA1917272.1"/>
    </source>
</evidence>
<dbReference type="InterPro" id="IPR013216">
    <property type="entry name" value="Methyltransf_11"/>
</dbReference>
<sequence length="283" mass="30292">MNTLVNTAQSQAWNGSEGRHWSDHHERWNAVNEGFDAPLLEAAGIGAGDRVLDIGCGTGQTTRLAARLAAPGAVLGLDLSEPMLARARTLSAAEGLTGVVFRQGDAQVHPFAPGSFDAAISRFGIMFFEDPIAAFTNIRSALRPGGRLAFVCMSDPGLCEWTGLFGALHGTDEEHPSSPAEASAEPGMFSLADPGEVRRVLTAAGFECIGLRPVEYRGRWGADVAATVGFLLSSGPVRHMLDHMDPVATERARQDFTDRLREHARPSGVYMRTAAWLVTAVRP</sequence>
<dbReference type="EMBL" id="BAAAMJ010000029">
    <property type="protein sequence ID" value="GAA1917272.1"/>
    <property type="molecule type" value="Genomic_DNA"/>
</dbReference>
<gene>
    <name evidence="6" type="ORF">GCM10009716_27940</name>
</gene>
<dbReference type="CDD" id="cd02440">
    <property type="entry name" value="AdoMet_MTases"/>
    <property type="match status" value="1"/>
</dbReference>
<dbReference type="RefSeq" id="WP_344262103.1">
    <property type="nucleotide sequence ID" value="NZ_BAAAMJ010000029.1"/>
</dbReference>
<keyword evidence="2" id="KW-0808">Transferase</keyword>
<evidence type="ECO:0000256" key="4">
    <source>
        <dbReference type="SAM" id="MobiDB-lite"/>
    </source>
</evidence>
<feature type="domain" description="Methyltransferase type 11" evidence="5">
    <location>
        <begin position="52"/>
        <end position="150"/>
    </location>
</feature>